<sequence length="129" mass="13587">MATRNIVSLLNANSSQLQRGMSASNVVHTLGKPDYMGSSLDNLLSPGSAAVPMPGIGLGKPAQQVSQMASDTGEIKIQPIAEDGSQSQQYYLGYNTGNSEILWFQVKVGDDGGEVLTGHGFKDNSISKD</sequence>
<proteinExistence type="predicted"/>
<gene>
    <name evidence="1" type="ORF">H4S07_003086</name>
</gene>
<name>A0ACC1LHR5_9FUNG</name>
<reference evidence="1" key="1">
    <citation type="submission" date="2022-07" db="EMBL/GenBank/DDBJ databases">
        <title>Phylogenomic reconstructions and comparative analyses of Kickxellomycotina fungi.</title>
        <authorList>
            <person name="Reynolds N.K."/>
            <person name="Stajich J.E."/>
            <person name="Barry K."/>
            <person name="Grigoriev I.V."/>
            <person name="Crous P."/>
            <person name="Smith M.E."/>
        </authorList>
    </citation>
    <scope>NUCLEOTIDE SEQUENCE</scope>
    <source>
        <strain evidence="1">CBS 102833</strain>
    </source>
</reference>
<dbReference type="EMBL" id="JANBUP010000919">
    <property type="protein sequence ID" value="KAJ2809737.1"/>
    <property type="molecule type" value="Genomic_DNA"/>
</dbReference>
<protein>
    <submittedName>
        <fullName evidence="1">Uncharacterized protein</fullName>
    </submittedName>
</protein>
<organism evidence="1 2">
    <name type="scientific">Coemansia furcata</name>
    <dbReference type="NCBI Taxonomy" id="417177"/>
    <lineage>
        <taxon>Eukaryota</taxon>
        <taxon>Fungi</taxon>
        <taxon>Fungi incertae sedis</taxon>
        <taxon>Zoopagomycota</taxon>
        <taxon>Kickxellomycotina</taxon>
        <taxon>Kickxellomycetes</taxon>
        <taxon>Kickxellales</taxon>
        <taxon>Kickxellaceae</taxon>
        <taxon>Coemansia</taxon>
    </lineage>
</organism>
<evidence type="ECO:0000313" key="2">
    <source>
        <dbReference type="Proteomes" id="UP001140096"/>
    </source>
</evidence>
<comment type="caution">
    <text evidence="1">The sequence shown here is derived from an EMBL/GenBank/DDBJ whole genome shotgun (WGS) entry which is preliminary data.</text>
</comment>
<evidence type="ECO:0000313" key="1">
    <source>
        <dbReference type="EMBL" id="KAJ2809737.1"/>
    </source>
</evidence>
<accession>A0ACC1LHR5</accession>
<keyword evidence="2" id="KW-1185">Reference proteome</keyword>
<dbReference type="Proteomes" id="UP001140096">
    <property type="component" value="Unassembled WGS sequence"/>
</dbReference>